<dbReference type="GO" id="GO:0005737">
    <property type="term" value="C:cytoplasm"/>
    <property type="evidence" value="ECO:0007669"/>
    <property type="project" value="TreeGrafter"/>
</dbReference>
<dbReference type="GO" id="GO:0043295">
    <property type="term" value="F:glutathione binding"/>
    <property type="evidence" value="ECO:0007669"/>
    <property type="project" value="TreeGrafter"/>
</dbReference>
<dbReference type="InterPro" id="IPR036282">
    <property type="entry name" value="Glutathione-S-Trfase_C_sf"/>
</dbReference>
<dbReference type="GO" id="GO:0006749">
    <property type="term" value="P:glutathione metabolic process"/>
    <property type="evidence" value="ECO:0007669"/>
    <property type="project" value="TreeGrafter"/>
</dbReference>
<dbReference type="PROSITE" id="PS50404">
    <property type="entry name" value="GST_NTER"/>
    <property type="match status" value="1"/>
</dbReference>
<dbReference type="SFLD" id="SFLDG00358">
    <property type="entry name" value="Main_(cytGST)"/>
    <property type="match status" value="1"/>
</dbReference>
<dbReference type="PROSITE" id="PS50405">
    <property type="entry name" value="GST_CTER"/>
    <property type="match status" value="1"/>
</dbReference>
<feature type="domain" description="GST N-terminal" evidence="5">
    <location>
        <begin position="2"/>
        <end position="85"/>
    </location>
</feature>
<dbReference type="GO" id="GO:0004364">
    <property type="term" value="F:glutathione transferase activity"/>
    <property type="evidence" value="ECO:0007669"/>
    <property type="project" value="UniProtKB-EC"/>
</dbReference>
<sequence>MPAFKLYGHHGSTNTERVLLTLLEGGFTDYEFVPIDLRTGEHKSPEHIARHPMGKVPAITFPDGFTLAESRPICKYLARKYSFPLIPPASNLEATALFEQAECFETIYFGEPAGKIGFEKFAKKFIGIPTDEAVVANAEKELGAYLDVASGLLQKQGYFGGEEFGLIDIYYIPLLQRVSLCGYGDLIENRPAVKAWWERCTSRPAVQQFLKESTFKP</sequence>
<dbReference type="InterPro" id="IPR040079">
    <property type="entry name" value="Glutathione_S-Trfase"/>
</dbReference>
<dbReference type="EMBL" id="ML993593">
    <property type="protein sequence ID" value="KAF2167516.1"/>
    <property type="molecule type" value="Genomic_DNA"/>
</dbReference>
<dbReference type="RefSeq" id="XP_033668405.1">
    <property type="nucleotide sequence ID" value="XM_033810580.1"/>
</dbReference>
<evidence type="ECO:0000259" key="6">
    <source>
        <dbReference type="PROSITE" id="PS50405"/>
    </source>
</evidence>
<accession>A0A6A6CPX0</accession>
<organism evidence="7 8">
    <name type="scientific">Zasmidium cellare ATCC 36951</name>
    <dbReference type="NCBI Taxonomy" id="1080233"/>
    <lineage>
        <taxon>Eukaryota</taxon>
        <taxon>Fungi</taxon>
        <taxon>Dikarya</taxon>
        <taxon>Ascomycota</taxon>
        <taxon>Pezizomycotina</taxon>
        <taxon>Dothideomycetes</taxon>
        <taxon>Dothideomycetidae</taxon>
        <taxon>Mycosphaerellales</taxon>
        <taxon>Mycosphaerellaceae</taxon>
        <taxon>Zasmidium</taxon>
    </lineage>
</organism>
<keyword evidence="2" id="KW-0808">Transferase</keyword>
<comment type="catalytic activity">
    <reaction evidence="3">
        <text>RX + glutathione = an S-substituted glutathione + a halide anion + H(+)</text>
        <dbReference type="Rhea" id="RHEA:16437"/>
        <dbReference type="ChEBI" id="CHEBI:15378"/>
        <dbReference type="ChEBI" id="CHEBI:16042"/>
        <dbReference type="ChEBI" id="CHEBI:17792"/>
        <dbReference type="ChEBI" id="CHEBI:57925"/>
        <dbReference type="ChEBI" id="CHEBI:90779"/>
        <dbReference type="EC" id="2.5.1.18"/>
    </reaction>
</comment>
<protein>
    <recommendedName>
        <fullName evidence="1">glutathione transferase</fullName>
        <ecNumber evidence="1">2.5.1.18</ecNumber>
    </recommendedName>
</protein>
<comment type="similarity">
    <text evidence="4">Belongs to the GST superfamily.</text>
</comment>
<dbReference type="InterPro" id="IPR004046">
    <property type="entry name" value="GST_C"/>
</dbReference>
<dbReference type="SUPFAM" id="SSF47616">
    <property type="entry name" value="GST C-terminal domain-like"/>
    <property type="match status" value="1"/>
</dbReference>
<dbReference type="AlphaFoldDB" id="A0A6A6CPX0"/>
<feature type="domain" description="GST C-terminal" evidence="6">
    <location>
        <begin position="91"/>
        <end position="217"/>
    </location>
</feature>
<dbReference type="GeneID" id="54563852"/>
<evidence type="ECO:0000256" key="1">
    <source>
        <dbReference type="ARBA" id="ARBA00012452"/>
    </source>
</evidence>
<dbReference type="PANTHER" id="PTHR43900:SF3">
    <property type="entry name" value="GLUTATHIONE S-TRANSFERASE RHO"/>
    <property type="match status" value="1"/>
</dbReference>
<dbReference type="OrthoDB" id="249703at2759"/>
<dbReference type="SUPFAM" id="SSF52833">
    <property type="entry name" value="Thioredoxin-like"/>
    <property type="match status" value="1"/>
</dbReference>
<evidence type="ECO:0000259" key="5">
    <source>
        <dbReference type="PROSITE" id="PS50404"/>
    </source>
</evidence>
<dbReference type="Pfam" id="PF00043">
    <property type="entry name" value="GST_C"/>
    <property type="match status" value="1"/>
</dbReference>
<dbReference type="EC" id="2.5.1.18" evidence="1"/>
<dbReference type="SFLD" id="SFLDS00019">
    <property type="entry name" value="Glutathione_Transferase_(cytos"/>
    <property type="match status" value="1"/>
</dbReference>
<dbReference type="Proteomes" id="UP000799537">
    <property type="component" value="Unassembled WGS sequence"/>
</dbReference>
<dbReference type="PANTHER" id="PTHR43900">
    <property type="entry name" value="GLUTATHIONE S-TRANSFERASE RHO"/>
    <property type="match status" value="1"/>
</dbReference>
<evidence type="ECO:0000313" key="7">
    <source>
        <dbReference type="EMBL" id="KAF2167516.1"/>
    </source>
</evidence>
<evidence type="ECO:0000256" key="4">
    <source>
        <dbReference type="RuleBase" id="RU003494"/>
    </source>
</evidence>
<dbReference type="Gene3D" id="1.20.1050.10">
    <property type="match status" value="1"/>
</dbReference>
<reference evidence="7" key="1">
    <citation type="journal article" date="2020" name="Stud. Mycol.">
        <title>101 Dothideomycetes genomes: a test case for predicting lifestyles and emergence of pathogens.</title>
        <authorList>
            <person name="Haridas S."/>
            <person name="Albert R."/>
            <person name="Binder M."/>
            <person name="Bloem J."/>
            <person name="Labutti K."/>
            <person name="Salamov A."/>
            <person name="Andreopoulos B."/>
            <person name="Baker S."/>
            <person name="Barry K."/>
            <person name="Bills G."/>
            <person name="Bluhm B."/>
            <person name="Cannon C."/>
            <person name="Castanera R."/>
            <person name="Culley D."/>
            <person name="Daum C."/>
            <person name="Ezra D."/>
            <person name="Gonzalez J."/>
            <person name="Henrissat B."/>
            <person name="Kuo A."/>
            <person name="Liang C."/>
            <person name="Lipzen A."/>
            <person name="Lutzoni F."/>
            <person name="Magnuson J."/>
            <person name="Mondo S."/>
            <person name="Nolan M."/>
            <person name="Ohm R."/>
            <person name="Pangilinan J."/>
            <person name="Park H.-J."/>
            <person name="Ramirez L."/>
            <person name="Alfaro M."/>
            <person name="Sun H."/>
            <person name="Tritt A."/>
            <person name="Yoshinaga Y."/>
            <person name="Zwiers L.-H."/>
            <person name="Turgeon B."/>
            <person name="Goodwin S."/>
            <person name="Spatafora J."/>
            <person name="Crous P."/>
            <person name="Grigoriev I."/>
        </authorList>
    </citation>
    <scope>NUCLEOTIDE SEQUENCE</scope>
    <source>
        <strain evidence="7">ATCC 36951</strain>
    </source>
</reference>
<dbReference type="FunFam" id="3.40.30.10:FF:000016">
    <property type="entry name" value="Glutathione S-transferase F2"/>
    <property type="match status" value="1"/>
</dbReference>
<name>A0A6A6CPX0_ZASCE</name>
<keyword evidence="8" id="KW-1185">Reference proteome</keyword>
<evidence type="ECO:0000256" key="2">
    <source>
        <dbReference type="ARBA" id="ARBA00022679"/>
    </source>
</evidence>
<gene>
    <name evidence="7" type="ORF">M409DRAFT_36603</name>
</gene>
<evidence type="ECO:0000313" key="8">
    <source>
        <dbReference type="Proteomes" id="UP000799537"/>
    </source>
</evidence>
<dbReference type="InterPro" id="IPR036249">
    <property type="entry name" value="Thioredoxin-like_sf"/>
</dbReference>
<dbReference type="InterPro" id="IPR010987">
    <property type="entry name" value="Glutathione-S-Trfase_C-like"/>
</dbReference>
<evidence type="ECO:0000256" key="3">
    <source>
        <dbReference type="ARBA" id="ARBA00047960"/>
    </source>
</evidence>
<dbReference type="Gene3D" id="3.40.30.10">
    <property type="entry name" value="Glutaredoxin"/>
    <property type="match status" value="1"/>
</dbReference>
<dbReference type="InterPro" id="IPR004045">
    <property type="entry name" value="Glutathione_S-Trfase_N"/>
</dbReference>
<proteinExistence type="inferred from homology"/>
<dbReference type="Pfam" id="PF02798">
    <property type="entry name" value="GST_N"/>
    <property type="match status" value="1"/>
</dbReference>